<sequence>MCLVSSLISGCTGAATGLSVPARFANAVCGYALLLLNLQAARRHFGQDWARHFLPLVTVRNLCQLLFQQMANCTILPKDACVRPACMQEKVCEYQYSQVKAPFRGKEAGNSLLEIWLCVSVLDMIFTEALVQSPRDSLRASETDLVVKCGTERTRLLPQYAGSAYRSMVGLPGGFRSPLLPVLQKHAKAQGADPDNRDLGMVYIYDSKEFPAHLAEEKEQVVARLSAAEECPSTVSRPWHASAVGVDGQRFVDLGQKFVDLGQKFVDLGQKFVDLGQKFVDLGQNVVDLDSWT</sequence>
<name>A0A1Q9E1G4_SYMMI</name>
<gene>
    <name evidence="1" type="ORF">AK812_SmicGene16018</name>
</gene>
<dbReference type="Proteomes" id="UP000186817">
    <property type="component" value="Unassembled WGS sequence"/>
</dbReference>
<comment type="caution">
    <text evidence="1">The sequence shown here is derived from an EMBL/GenBank/DDBJ whole genome shotgun (WGS) entry which is preliminary data.</text>
</comment>
<proteinExistence type="predicted"/>
<reference evidence="1 2" key="1">
    <citation type="submission" date="2016-02" db="EMBL/GenBank/DDBJ databases">
        <title>Genome analysis of coral dinoflagellate symbionts highlights evolutionary adaptations to a symbiotic lifestyle.</title>
        <authorList>
            <person name="Aranda M."/>
            <person name="Li Y."/>
            <person name="Liew Y.J."/>
            <person name="Baumgarten S."/>
            <person name="Simakov O."/>
            <person name="Wilson M."/>
            <person name="Piel J."/>
            <person name="Ashoor H."/>
            <person name="Bougouffa S."/>
            <person name="Bajic V.B."/>
            <person name="Ryu T."/>
            <person name="Ravasi T."/>
            <person name="Bayer T."/>
            <person name="Micklem G."/>
            <person name="Kim H."/>
            <person name="Bhak J."/>
            <person name="Lajeunesse T.C."/>
            <person name="Voolstra C.R."/>
        </authorList>
    </citation>
    <scope>NUCLEOTIDE SEQUENCE [LARGE SCALE GENOMIC DNA]</scope>
    <source>
        <strain evidence="1 2">CCMP2467</strain>
    </source>
</reference>
<dbReference type="OrthoDB" id="443672at2759"/>
<organism evidence="1 2">
    <name type="scientific">Symbiodinium microadriaticum</name>
    <name type="common">Dinoflagellate</name>
    <name type="synonym">Zooxanthella microadriatica</name>
    <dbReference type="NCBI Taxonomy" id="2951"/>
    <lineage>
        <taxon>Eukaryota</taxon>
        <taxon>Sar</taxon>
        <taxon>Alveolata</taxon>
        <taxon>Dinophyceae</taxon>
        <taxon>Suessiales</taxon>
        <taxon>Symbiodiniaceae</taxon>
        <taxon>Symbiodinium</taxon>
    </lineage>
</organism>
<evidence type="ECO:0000313" key="2">
    <source>
        <dbReference type="Proteomes" id="UP000186817"/>
    </source>
</evidence>
<protein>
    <submittedName>
        <fullName evidence="1">Uncharacterized protein</fullName>
    </submittedName>
</protein>
<evidence type="ECO:0000313" key="1">
    <source>
        <dbReference type="EMBL" id="OLQ01257.1"/>
    </source>
</evidence>
<dbReference type="AlphaFoldDB" id="A0A1Q9E1G4"/>
<accession>A0A1Q9E1G4</accession>
<keyword evidence="2" id="KW-1185">Reference proteome</keyword>
<dbReference type="EMBL" id="LSRX01000299">
    <property type="protein sequence ID" value="OLQ01257.1"/>
    <property type="molecule type" value="Genomic_DNA"/>
</dbReference>